<dbReference type="PANTHER" id="PTHR43808">
    <property type="entry name" value="ACETYLORNITHINE DEACETYLASE"/>
    <property type="match status" value="1"/>
</dbReference>
<dbReference type="Pfam" id="PF01546">
    <property type="entry name" value="Peptidase_M20"/>
    <property type="match status" value="1"/>
</dbReference>
<keyword evidence="2" id="KW-0378">Hydrolase</keyword>
<dbReference type="KEGG" id="tpi:TREPR_0561"/>
<evidence type="ECO:0000256" key="1">
    <source>
        <dbReference type="ARBA" id="ARBA00022723"/>
    </source>
</evidence>
<dbReference type="InterPro" id="IPR011650">
    <property type="entry name" value="Peptidase_M20_dimer"/>
</dbReference>
<dbReference type="RefSeq" id="WP_015709462.1">
    <property type="nucleotide sequence ID" value="NC_015578.1"/>
</dbReference>
<organism evidence="4 5">
    <name type="scientific">Treponema primitia (strain ATCC BAA-887 / DSM 12427 / ZAS-2)</name>
    <dbReference type="NCBI Taxonomy" id="545694"/>
    <lineage>
        <taxon>Bacteria</taxon>
        <taxon>Pseudomonadati</taxon>
        <taxon>Spirochaetota</taxon>
        <taxon>Spirochaetia</taxon>
        <taxon>Spirochaetales</taxon>
        <taxon>Treponemataceae</taxon>
        <taxon>Treponema</taxon>
    </lineage>
</organism>
<dbReference type="OrthoDB" id="9792335at2"/>
<keyword evidence="1" id="KW-0479">Metal-binding</keyword>
<dbReference type="GO" id="GO:0016787">
    <property type="term" value="F:hydrolase activity"/>
    <property type="evidence" value="ECO:0007669"/>
    <property type="project" value="UniProtKB-KW"/>
</dbReference>
<reference evidence="4 5" key="2">
    <citation type="journal article" date="2011" name="ISME J.">
        <title>RNA-seq reveals cooperative metabolic interactions between two termite-gut spirochete species in co-culture.</title>
        <authorList>
            <person name="Rosenthal A.Z."/>
            <person name="Matson E.G."/>
            <person name="Eldar A."/>
            <person name="Leadbetter J.R."/>
        </authorList>
    </citation>
    <scope>NUCLEOTIDE SEQUENCE [LARGE SCALE GENOMIC DNA]</scope>
    <source>
        <strain evidence="5">ATCC BAA-887 / DSM 12427 / ZAS-2</strain>
    </source>
</reference>
<dbReference type="GO" id="GO:0046872">
    <property type="term" value="F:metal ion binding"/>
    <property type="evidence" value="ECO:0007669"/>
    <property type="project" value="UniProtKB-KW"/>
</dbReference>
<name>F5YKT0_TREPZ</name>
<dbReference type="NCBIfam" id="NF010589">
    <property type="entry name" value="PRK13983.1"/>
    <property type="match status" value="1"/>
</dbReference>
<dbReference type="InterPro" id="IPR036264">
    <property type="entry name" value="Bact_exopeptidase_dim_dom"/>
</dbReference>
<sequence>MKEQVFNFIDKSFPLVVELETELTKRPAISPDSGGEGELDKCLYLEGWLRAQGITQLERHDAPDKRAKGGVRPNLIATIPGKADTKRLWIMSHIDVVPPGEQSLWKSDPWTVIQADGGDGRGLRLIGRGVEDNQQGLTASVVAALALVKQGIVPAHTVKLLFAADEENGSAYGIDWLIKNQGTAIPELFRKDDMILIPDGGDPKGETIEIAEKNLIWARFSTIGAQAHGSRPDQGINAHLAGAELAVRLHEELTRKFPDHDPLFEPDYSTFQPTKKEANVPNINTIPGDDVFCMDMRVLPRYPAKTVLAEIDRIKAEIEAKHGVKISYTLPQCQESKPTSPDAPLVKLLSKIVKEVYQVETRPIGIGGGTVGAFLRNAGSDSVVWSRMDDTAHQPNEYTLVNNILGDAKVMALLMTEER</sequence>
<keyword evidence="5" id="KW-1185">Reference proteome</keyword>
<dbReference type="InterPro" id="IPR050072">
    <property type="entry name" value="Peptidase_M20A"/>
</dbReference>
<evidence type="ECO:0000313" key="4">
    <source>
        <dbReference type="EMBL" id="AEF87012.1"/>
    </source>
</evidence>
<dbReference type="InterPro" id="IPR002933">
    <property type="entry name" value="Peptidase_M20"/>
</dbReference>
<dbReference type="Gene3D" id="3.40.630.10">
    <property type="entry name" value="Zn peptidases"/>
    <property type="match status" value="1"/>
</dbReference>
<dbReference type="STRING" id="545694.TREPR_0561"/>
<dbReference type="PANTHER" id="PTHR43808:SF32">
    <property type="entry name" value="ARGE_DAPE-RELATED DEACYLASE"/>
    <property type="match status" value="1"/>
</dbReference>
<feature type="domain" description="Peptidase M20 dimerisation" evidence="3">
    <location>
        <begin position="210"/>
        <end position="314"/>
    </location>
</feature>
<dbReference type="SUPFAM" id="SSF53187">
    <property type="entry name" value="Zn-dependent exopeptidases"/>
    <property type="match status" value="1"/>
</dbReference>
<dbReference type="AlphaFoldDB" id="F5YKT0"/>
<evidence type="ECO:0000256" key="2">
    <source>
        <dbReference type="ARBA" id="ARBA00022801"/>
    </source>
</evidence>
<dbReference type="EMBL" id="CP001843">
    <property type="protein sequence ID" value="AEF87012.1"/>
    <property type="molecule type" value="Genomic_DNA"/>
</dbReference>
<dbReference type="HOGENOM" id="CLU_021802_2_2_12"/>
<reference evidence="5" key="1">
    <citation type="submission" date="2009-12" db="EMBL/GenBank/DDBJ databases">
        <title>Complete sequence of Treponema primitia strain ZAS-2.</title>
        <authorList>
            <person name="Tetu S.G."/>
            <person name="Matson E."/>
            <person name="Ren Q."/>
            <person name="Seshadri R."/>
            <person name="Elbourne L."/>
            <person name="Hassan K.A."/>
            <person name="Durkin A."/>
            <person name="Radune D."/>
            <person name="Mohamoud Y."/>
            <person name="Shay R."/>
            <person name="Jin S."/>
            <person name="Zhang X."/>
            <person name="Lucey K."/>
            <person name="Ballor N.R."/>
            <person name="Ottesen E."/>
            <person name="Rosenthal R."/>
            <person name="Allen A."/>
            <person name="Leadbetter J.R."/>
            <person name="Paulsen I.T."/>
        </authorList>
    </citation>
    <scope>NUCLEOTIDE SEQUENCE [LARGE SCALE GENOMIC DNA]</scope>
    <source>
        <strain evidence="5">ATCC BAA-887 / DSM 12427 / ZAS-2</strain>
    </source>
</reference>
<dbReference type="Proteomes" id="UP000009223">
    <property type="component" value="Chromosome"/>
</dbReference>
<dbReference type="Gene3D" id="3.30.70.360">
    <property type="match status" value="1"/>
</dbReference>
<evidence type="ECO:0000259" key="3">
    <source>
        <dbReference type="Pfam" id="PF07687"/>
    </source>
</evidence>
<accession>F5YKT0</accession>
<proteinExistence type="predicted"/>
<evidence type="ECO:0000313" key="5">
    <source>
        <dbReference type="Proteomes" id="UP000009223"/>
    </source>
</evidence>
<protein>
    <submittedName>
        <fullName evidence="4">Succinyl-diaminopimelate desuccinylase</fullName>
    </submittedName>
</protein>
<gene>
    <name evidence="4" type="ordered locus">TREPR_0561</name>
</gene>
<dbReference type="SUPFAM" id="SSF55031">
    <property type="entry name" value="Bacterial exopeptidase dimerisation domain"/>
    <property type="match status" value="1"/>
</dbReference>
<dbReference type="Pfam" id="PF07687">
    <property type="entry name" value="M20_dimer"/>
    <property type="match status" value="1"/>
</dbReference>
<dbReference type="eggNOG" id="COG0624">
    <property type="taxonomic scope" value="Bacteria"/>
</dbReference>